<evidence type="ECO:0000313" key="8">
    <source>
        <dbReference type="Proteomes" id="UP001153636"/>
    </source>
</evidence>
<feature type="transmembrane region" description="Helical" evidence="6">
    <location>
        <begin position="360"/>
        <end position="382"/>
    </location>
</feature>
<comment type="subcellular location">
    <subcellularLocation>
        <location evidence="1">Membrane</location>
        <topology evidence="1">Multi-pass membrane protein</topology>
    </subcellularLocation>
</comment>
<accession>A0A9P0D6T2</accession>
<dbReference type="InterPro" id="IPR006214">
    <property type="entry name" value="Bax_inhibitor_1-related"/>
</dbReference>
<evidence type="ECO:0000256" key="4">
    <source>
        <dbReference type="ARBA" id="ARBA00023136"/>
    </source>
</evidence>
<dbReference type="AlphaFoldDB" id="A0A9P0D6T2"/>
<keyword evidence="2 6" id="KW-0812">Transmembrane</keyword>
<feature type="transmembrane region" description="Helical" evidence="6">
    <location>
        <begin position="295"/>
        <end position="316"/>
    </location>
</feature>
<evidence type="ECO:0000313" key="7">
    <source>
        <dbReference type="EMBL" id="CAH1115232.1"/>
    </source>
</evidence>
<gene>
    <name evidence="7" type="ORF">PSYICH_LOCUS15034</name>
</gene>
<keyword evidence="8" id="KW-1185">Reference proteome</keyword>
<feature type="transmembrane region" description="Helical" evidence="6">
    <location>
        <begin position="202"/>
        <end position="223"/>
    </location>
</feature>
<keyword evidence="4 6" id="KW-0472">Membrane</keyword>
<evidence type="ECO:0000256" key="2">
    <source>
        <dbReference type="ARBA" id="ARBA00022692"/>
    </source>
</evidence>
<keyword evidence="3 6" id="KW-1133">Transmembrane helix</keyword>
<feature type="transmembrane region" description="Helical" evidence="6">
    <location>
        <begin position="262"/>
        <end position="283"/>
    </location>
</feature>
<feature type="region of interest" description="Disordered" evidence="5">
    <location>
        <begin position="1"/>
        <end position="25"/>
    </location>
</feature>
<feature type="transmembrane region" description="Helical" evidence="6">
    <location>
        <begin position="235"/>
        <end position="256"/>
    </location>
</feature>
<evidence type="ECO:0000256" key="3">
    <source>
        <dbReference type="ARBA" id="ARBA00022989"/>
    </source>
</evidence>
<evidence type="ECO:0000256" key="6">
    <source>
        <dbReference type="SAM" id="Phobius"/>
    </source>
</evidence>
<protein>
    <submittedName>
        <fullName evidence="7">Uncharacterized protein</fullName>
    </submittedName>
</protein>
<sequence length="391" mass="44693">MSSSDPNRDIEKSSENITETSEDDNPEKYVYETVLNIILKELDVVKEGQEEDTIIPEEIRKNVYPNVESKTMLIPLDNSTGIYVNTSSLLVRKQDKASEPGIIFGTAGKSVLNLDDKCPPIPYCEMFEDKSFQESKIVLYAAPNYVVPLYDDTGQRLPPAAVDGDITRKKFILKVIIILSIQLLYTVIFILPCIYIKPFGNFMKGTILFIVMFSMDIILYLIIHFWELSRKKKPYNYILLGTFTFCSAYPLGYFHAEFDSAILLLVTIFGTITLLLVLGLLSFLNVCHLSPRSYVVINVLLILIFILFVIILIGLWTTRNIFLTYIFLCIYLPIESFFILHLFQLLLGRAGSHVMKTDEHVLTSVMFYIHINTILIISVVLMEGPYYKHAI</sequence>
<feature type="compositionally biased region" description="Basic and acidic residues" evidence="5">
    <location>
        <begin position="1"/>
        <end position="14"/>
    </location>
</feature>
<reference evidence="7" key="1">
    <citation type="submission" date="2022-01" db="EMBL/GenBank/DDBJ databases">
        <authorList>
            <person name="King R."/>
        </authorList>
    </citation>
    <scope>NUCLEOTIDE SEQUENCE</scope>
</reference>
<feature type="transmembrane region" description="Helical" evidence="6">
    <location>
        <begin position="322"/>
        <end position="348"/>
    </location>
</feature>
<dbReference type="EMBL" id="OV651821">
    <property type="protein sequence ID" value="CAH1115232.1"/>
    <property type="molecule type" value="Genomic_DNA"/>
</dbReference>
<name>A0A9P0D6T2_9CUCU</name>
<dbReference type="PANTHER" id="PTHR23291:SF47">
    <property type="entry name" value="TRANSMEMBRANE BAX INHIBITOR MOTIF CONTAINING 7"/>
    <property type="match status" value="1"/>
</dbReference>
<proteinExistence type="predicted"/>
<dbReference type="GO" id="GO:0016020">
    <property type="term" value="C:membrane"/>
    <property type="evidence" value="ECO:0007669"/>
    <property type="project" value="UniProtKB-SubCell"/>
</dbReference>
<organism evidence="7 8">
    <name type="scientific">Psylliodes chrysocephalus</name>
    <dbReference type="NCBI Taxonomy" id="3402493"/>
    <lineage>
        <taxon>Eukaryota</taxon>
        <taxon>Metazoa</taxon>
        <taxon>Ecdysozoa</taxon>
        <taxon>Arthropoda</taxon>
        <taxon>Hexapoda</taxon>
        <taxon>Insecta</taxon>
        <taxon>Pterygota</taxon>
        <taxon>Neoptera</taxon>
        <taxon>Endopterygota</taxon>
        <taxon>Coleoptera</taxon>
        <taxon>Polyphaga</taxon>
        <taxon>Cucujiformia</taxon>
        <taxon>Chrysomeloidea</taxon>
        <taxon>Chrysomelidae</taxon>
        <taxon>Galerucinae</taxon>
        <taxon>Alticini</taxon>
        <taxon>Psylliodes</taxon>
    </lineage>
</organism>
<feature type="transmembrane region" description="Helical" evidence="6">
    <location>
        <begin position="175"/>
        <end position="196"/>
    </location>
</feature>
<evidence type="ECO:0000256" key="1">
    <source>
        <dbReference type="ARBA" id="ARBA00004141"/>
    </source>
</evidence>
<dbReference type="Proteomes" id="UP001153636">
    <property type="component" value="Chromosome 9"/>
</dbReference>
<evidence type="ECO:0000256" key="5">
    <source>
        <dbReference type="SAM" id="MobiDB-lite"/>
    </source>
</evidence>
<dbReference type="PANTHER" id="PTHR23291">
    <property type="entry name" value="BAX INHIBITOR-RELATED"/>
    <property type="match status" value="1"/>
</dbReference>